<comment type="caution">
    <text evidence="2">The sequence shown here is derived from an EMBL/GenBank/DDBJ whole genome shotgun (WGS) entry which is preliminary data.</text>
</comment>
<sequence length="115" mass="12458">MLPVLLILVTFFTVTTSICPAKPNFVHPATAVQNATQNGLCPADMVCINHNNVDQCFACKDTNSTCKVMKESGYCVQETVDFDANSVSTSVAIDGQCPPNFILGAFNLCLQARYF</sequence>
<evidence type="ECO:0000256" key="1">
    <source>
        <dbReference type="SAM" id="SignalP"/>
    </source>
</evidence>
<proteinExistence type="predicted"/>
<accession>A0AA36DF53</accession>
<keyword evidence="3" id="KW-1185">Reference proteome</keyword>
<keyword evidence="1" id="KW-0732">Signal</keyword>
<organism evidence="2 3">
    <name type="scientific">Mesorhabditis spiculigera</name>
    <dbReference type="NCBI Taxonomy" id="96644"/>
    <lineage>
        <taxon>Eukaryota</taxon>
        <taxon>Metazoa</taxon>
        <taxon>Ecdysozoa</taxon>
        <taxon>Nematoda</taxon>
        <taxon>Chromadorea</taxon>
        <taxon>Rhabditida</taxon>
        <taxon>Rhabditina</taxon>
        <taxon>Rhabditomorpha</taxon>
        <taxon>Rhabditoidea</taxon>
        <taxon>Rhabditidae</taxon>
        <taxon>Mesorhabditinae</taxon>
        <taxon>Mesorhabditis</taxon>
    </lineage>
</organism>
<dbReference type="AlphaFoldDB" id="A0AA36DF53"/>
<dbReference type="EMBL" id="CATQJA010002702">
    <property type="protein sequence ID" value="CAJ0585073.1"/>
    <property type="molecule type" value="Genomic_DNA"/>
</dbReference>
<feature type="chain" id="PRO_5041211362" evidence="1">
    <location>
        <begin position="18"/>
        <end position="115"/>
    </location>
</feature>
<feature type="non-terminal residue" evidence="2">
    <location>
        <position position="115"/>
    </location>
</feature>
<gene>
    <name evidence="2" type="ORF">MSPICULIGERA_LOCUS23105</name>
</gene>
<reference evidence="2" key="1">
    <citation type="submission" date="2023-06" db="EMBL/GenBank/DDBJ databases">
        <authorList>
            <person name="Delattre M."/>
        </authorList>
    </citation>
    <scope>NUCLEOTIDE SEQUENCE</scope>
    <source>
        <strain evidence="2">AF72</strain>
    </source>
</reference>
<feature type="signal peptide" evidence="1">
    <location>
        <begin position="1"/>
        <end position="17"/>
    </location>
</feature>
<evidence type="ECO:0000313" key="2">
    <source>
        <dbReference type="EMBL" id="CAJ0585073.1"/>
    </source>
</evidence>
<name>A0AA36DF53_9BILA</name>
<evidence type="ECO:0000313" key="3">
    <source>
        <dbReference type="Proteomes" id="UP001177023"/>
    </source>
</evidence>
<dbReference type="Proteomes" id="UP001177023">
    <property type="component" value="Unassembled WGS sequence"/>
</dbReference>
<protein>
    <submittedName>
        <fullName evidence="2">Uncharacterized protein</fullName>
    </submittedName>
</protein>